<dbReference type="AlphaFoldDB" id="A0A504WSR8"/>
<dbReference type="EMBL" id="SUNJ01015966">
    <property type="protein sequence ID" value="TPP39646.1"/>
    <property type="molecule type" value="Genomic_DNA"/>
</dbReference>
<organism evidence="2 3">
    <name type="scientific">Fasciola gigantica</name>
    <name type="common">Giant liver fluke</name>
    <dbReference type="NCBI Taxonomy" id="46835"/>
    <lineage>
        <taxon>Eukaryota</taxon>
        <taxon>Metazoa</taxon>
        <taxon>Spiralia</taxon>
        <taxon>Lophotrochozoa</taxon>
        <taxon>Platyhelminthes</taxon>
        <taxon>Trematoda</taxon>
        <taxon>Digenea</taxon>
        <taxon>Plagiorchiida</taxon>
        <taxon>Echinostomata</taxon>
        <taxon>Echinostomatoidea</taxon>
        <taxon>Fasciolidae</taxon>
        <taxon>Fasciola</taxon>
    </lineage>
</organism>
<dbReference type="Proteomes" id="UP000316759">
    <property type="component" value="Unassembled WGS sequence"/>
</dbReference>
<evidence type="ECO:0000313" key="2">
    <source>
        <dbReference type="EMBL" id="TPP39646.1"/>
    </source>
</evidence>
<evidence type="ECO:0000313" key="3">
    <source>
        <dbReference type="Proteomes" id="UP000316759"/>
    </source>
</evidence>
<reference evidence="2 3" key="1">
    <citation type="submission" date="2019-04" db="EMBL/GenBank/DDBJ databases">
        <title>Annotation for the trematode Fasciola gigantica.</title>
        <authorList>
            <person name="Choi Y.-J."/>
        </authorList>
    </citation>
    <scope>NUCLEOTIDE SEQUENCE [LARGE SCALE GENOMIC DNA]</scope>
    <source>
        <strain evidence="2">Uganda_cow_1</strain>
    </source>
</reference>
<accession>A0A504WSR8</accession>
<protein>
    <submittedName>
        <fullName evidence="2">Uncharacterized protein</fullName>
    </submittedName>
</protein>
<keyword evidence="3" id="KW-1185">Reference proteome</keyword>
<gene>
    <name evidence="2" type="ORF">FGIG_00145</name>
</gene>
<sequence>MALTHSSPSPPTLKSQRRPTEDAILSKMAGPS</sequence>
<evidence type="ECO:0000256" key="1">
    <source>
        <dbReference type="SAM" id="MobiDB-lite"/>
    </source>
</evidence>
<feature type="region of interest" description="Disordered" evidence="1">
    <location>
        <begin position="1"/>
        <end position="32"/>
    </location>
</feature>
<proteinExistence type="predicted"/>
<comment type="caution">
    <text evidence="2">The sequence shown here is derived from an EMBL/GenBank/DDBJ whole genome shotgun (WGS) entry which is preliminary data.</text>
</comment>
<name>A0A504WSR8_FASGI</name>